<evidence type="ECO:0000313" key="9">
    <source>
        <dbReference type="EMBL" id="SFN72331.1"/>
    </source>
</evidence>
<dbReference type="Gene3D" id="2.60.120.380">
    <property type="match status" value="3"/>
</dbReference>
<dbReference type="SUPFAM" id="SSF49299">
    <property type="entry name" value="PKD domain"/>
    <property type="match status" value="1"/>
</dbReference>
<organism evidence="9 10">
    <name type="scientific">Dokdonella immobilis</name>
    <dbReference type="NCBI Taxonomy" id="578942"/>
    <lineage>
        <taxon>Bacteria</taxon>
        <taxon>Pseudomonadati</taxon>
        <taxon>Pseudomonadota</taxon>
        <taxon>Gammaproteobacteria</taxon>
        <taxon>Lysobacterales</taxon>
        <taxon>Rhodanobacteraceae</taxon>
        <taxon>Dokdonella</taxon>
    </lineage>
</organism>
<dbReference type="EMBL" id="FOVF01000066">
    <property type="protein sequence ID" value="SFN72331.1"/>
    <property type="molecule type" value="Genomic_DNA"/>
</dbReference>
<accession>A0A1I5BCS4</accession>
<keyword evidence="4" id="KW-0645">Protease</keyword>
<evidence type="ECO:0000256" key="5">
    <source>
        <dbReference type="ARBA" id="ARBA00022801"/>
    </source>
</evidence>
<dbReference type="InterPro" id="IPR013783">
    <property type="entry name" value="Ig-like_fold"/>
</dbReference>
<evidence type="ECO:0000256" key="1">
    <source>
        <dbReference type="ARBA" id="ARBA00001913"/>
    </source>
</evidence>
<protein>
    <submittedName>
        <fullName evidence="9">Pre-peptidase C-terminal domain-containing protein</fullName>
    </submittedName>
</protein>
<evidence type="ECO:0000256" key="4">
    <source>
        <dbReference type="ARBA" id="ARBA00022670"/>
    </source>
</evidence>
<dbReference type="AlphaFoldDB" id="A0A1I5BCS4"/>
<evidence type="ECO:0000259" key="8">
    <source>
        <dbReference type="PROSITE" id="PS50093"/>
    </source>
</evidence>
<evidence type="ECO:0000256" key="3">
    <source>
        <dbReference type="ARBA" id="ARBA00022525"/>
    </source>
</evidence>
<keyword evidence="3" id="KW-0964">Secreted</keyword>
<dbReference type="InterPro" id="IPR007280">
    <property type="entry name" value="Peptidase_C_arc/bac"/>
</dbReference>
<dbReference type="Gene3D" id="2.60.40.10">
    <property type="entry name" value="Immunoglobulins"/>
    <property type="match status" value="1"/>
</dbReference>
<evidence type="ECO:0000313" key="10">
    <source>
        <dbReference type="Proteomes" id="UP000198575"/>
    </source>
</evidence>
<keyword evidence="5" id="KW-0378">Hydrolase</keyword>
<gene>
    <name evidence="9" type="ORF">SAMN05216289_1661</name>
</gene>
<comment type="cofactor">
    <cofactor evidence="1">
        <name>Ca(2+)</name>
        <dbReference type="ChEBI" id="CHEBI:29108"/>
    </cofactor>
</comment>
<feature type="non-terminal residue" evidence="9">
    <location>
        <position position="1"/>
    </location>
</feature>
<dbReference type="InterPro" id="IPR022409">
    <property type="entry name" value="PKD/Chitinase_dom"/>
</dbReference>
<dbReference type="RefSeq" id="WP_139225138.1">
    <property type="nucleotide sequence ID" value="NZ_FOVF01000066.1"/>
</dbReference>
<dbReference type="InterPro" id="IPR000601">
    <property type="entry name" value="PKD_dom"/>
</dbReference>
<reference evidence="9 10" key="1">
    <citation type="submission" date="2016-10" db="EMBL/GenBank/DDBJ databases">
        <authorList>
            <person name="de Groot N.N."/>
        </authorList>
    </citation>
    <scope>NUCLEOTIDE SEQUENCE [LARGE SCALE GENOMIC DNA]</scope>
    <source>
        <strain evidence="9 10">CGMCC 1.7659</strain>
    </source>
</reference>
<comment type="subcellular location">
    <subcellularLocation>
        <location evidence="2">Secreted</location>
    </subcellularLocation>
</comment>
<name>A0A1I5BCS4_9GAMM</name>
<proteinExistence type="predicted"/>
<dbReference type="GO" id="GO:0008236">
    <property type="term" value="F:serine-type peptidase activity"/>
    <property type="evidence" value="ECO:0007669"/>
    <property type="project" value="UniProtKB-KW"/>
</dbReference>
<feature type="domain" description="PKD" evidence="8">
    <location>
        <begin position="134"/>
        <end position="214"/>
    </location>
</feature>
<dbReference type="Pfam" id="PF04151">
    <property type="entry name" value="PPC"/>
    <property type="match status" value="3"/>
</dbReference>
<keyword evidence="6" id="KW-0720">Serine protease</keyword>
<dbReference type="CDD" id="cd00146">
    <property type="entry name" value="PKD"/>
    <property type="match status" value="1"/>
</dbReference>
<dbReference type="OrthoDB" id="6847547at2"/>
<dbReference type="Pfam" id="PF18911">
    <property type="entry name" value="PKD_4"/>
    <property type="match status" value="1"/>
</dbReference>
<dbReference type="GO" id="GO:0005576">
    <property type="term" value="C:extracellular region"/>
    <property type="evidence" value="ECO:0007669"/>
    <property type="project" value="UniProtKB-SubCell"/>
</dbReference>
<evidence type="ECO:0000256" key="7">
    <source>
        <dbReference type="ARBA" id="ARBA00023145"/>
    </source>
</evidence>
<dbReference type="InterPro" id="IPR035986">
    <property type="entry name" value="PKD_dom_sf"/>
</dbReference>
<dbReference type="SMART" id="SM00089">
    <property type="entry name" value="PKD"/>
    <property type="match status" value="1"/>
</dbReference>
<dbReference type="Proteomes" id="UP000198575">
    <property type="component" value="Unassembled WGS sequence"/>
</dbReference>
<keyword evidence="7" id="KW-0865">Zymogen</keyword>
<sequence length="441" mass="43373">LSAAAVTAAFTSVGVACPGGGGGGGGSTGGPLTNGVTVTGINATTGNSVNYTLVVPAGATNLNFVMSGGTGDADMYVKFGSAPTDTSYDCRPYANGNSESCPISSAQAGTYYVRLKAYASFSGVSLTGSYSQVSNSPPVANFSFTTSNLVASFSDSSSDSDGSIASRSWNFGDGGSSTSTNPSHTYASAGTYNVTLTVTDNSGASNATTKAVTVSSGGGGGGGNELQNGVTVTGLAASSGNQLVYTMVVPSGASGLKFVTSGGSGDGDLYVKFGSAPTTSSYDCRSWASGNGETCNISSAQAGTYYVMINAYSTFSGMSLTGSYTAGGGGGSCTPSGTVLCSGSVISGLSASKNNWTSVYTLVVPAGASNLSFSIAGGSGDADMYVRLGAAPTTSSYTCRPYLSGNAETCTFAAPAAGTYYVSVRAYAAFSGVTLSTSFTP</sequence>
<dbReference type="FunFam" id="2.60.120.380:FF:000013">
    <property type="entry name" value="Alkaline serine protease"/>
    <property type="match status" value="1"/>
</dbReference>
<evidence type="ECO:0000256" key="6">
    <source>
        <dbReference type="ARBA" id="ARBA00022825"/>
    </source>
</evidence>
<dbReference type="GO" id="GO:0006508">
    <property type="term" value="P:proteolysis"/>
    <property type="evidence" value="ECO:0007669"/>
    <property type="project" value="UniProtKB-KW"/>
</dbReference>
<keyword evidence="10" id="KW-1185">Reference proteome</keyword>
<dbReference type="STRING" id="578942.SAMN05216289_1661"/>
<evidence type="ECO:0000256" key="2">
    <source>
        <dbReference type="ARBA" id="ARBA00004613"/>
    </source>
</evidence>
<dbReference type="PROSITE" id="PS50093">
    <property type="entry name" value="PKD"/>
    <property type="match status" value="1"/>
</dbReference>